<evidence type="ECO:0000313" key="2">
    <source>
        <dbReference type="Proteomes" id="UP001374584"/>
    </source>
</evidence>
<name>A0AAN9Q9S0_PHACN</name>
<comment type="caution">
    <text evidence="1">The sequence shown here is derived from an EMBL/GenBank/DDBJ whole genome shotgun (WGS) entry which is preliminary data.</text>
</comment>
<evidence type="ECO:0000313" key="1">
    <source>
        <dbReference type="EMBL" id="KAK7327561.1"/>
    </source>
</evidence>
<keyword evidence="2" id="KW-1185">Reference proteome</keyword>
<dbReference type="AlphaFoldDB" id="A0AAN9Q9S0"/>
<protein>
    <submittedName>
        <fullName evidence="1">Uncharacterized protein</fullName>
    </submittedName>
</protein>
<dbReference type="EMBL" id="JAYMYR010000014">
    <property type="protein sequence ID" value="KAK7327561.1"/>
    <property type="molecule type" value="Genomic_DNA"/>
</dbReference>
<reference evidence="1 2" key="1">
    <citation type="submission" date="2024-01" db="EMBL/GenBank/DDBJ databases">
        <title>The genomes of 5 underutilized Papilionoideae crops provide insights into root nodulation and disease resistanc.</title>
        <authorList>
            <person name="Jiang F."/>
        </authorList>
    </citation>
    <scope>NUCLEOTIDE SEQUENCE [LARGE SCALE GENOMIC DNA]</scope>
    <source>
        <strain evidence="1">JINMINGXINNONG_FW02</strain>
        <tissue evidence="1">Leaves</tissue>
    </source>
</reference>
<gene>
    <name evidence="1" type="ORF">VNO80_31459</name>
</gene>
<accession>A0AAN9Q9S0</accession>
<organism evidence="1 2">
    <name type="scientific">Phaseolus coccineus</name>
    <name type="common">Scarlet runner bean</name>
    <name type="synonym">Phaseolus multiflorus</name>
    <dbReference type="NCBI Taxonomy" id="3886"/>
    <lineage>
        <taxon>Eukaryota</taxon>
        <taxon>Viridiplantae</taxon>
        <taxon>Streptophyta</taxon>
        <taxon>Embryophyta</taxon>
        <taxon>Tracheophyta</taxon>
        <taxon>Spermatophyta</taxon>
        <taxon>Magnoliopsida</taxon>
        <taxon>eudicotyledons</taxon>
        <taxon>Gunneridae</taxon>
        <taxon>Pentapetalae</taxon>
        <taxon>rosids</taxon>
        <taxon>fabids</taxon>
        <taxon>Fabales</taxon>
        <taxon>Fabaceae</taxon>
        <taxon>Papilionoideae</taxon>
        <taxon>50 kb inversion clade</taxon>
        <taxon>NPAAA clade</taxon>
        <taxon>indigoferoid/millettioid clade</taxon>
        <taxon>Phaseoleae</taxon>
        <taxon>Phaseolus</taxon>
    </lineage>
</organism>
<proteinExistence type="predicted"/>
<sequence length="198" mass="21773">MASQPFAGKGGHHVWLVTGPGENVGFVVCVWSRFEDTREHPEGRHRLIPVASPSKPSSRAVLGSRNADDTGWNLVSTGREVCARMRHGCSFPYLAMRTLGHLMFPFAHLPTASGGWTVSWCGVLRTRGCVSCNEDVVVWLASMPRASNGQDTHPSRLPPFLGFRRILKSRTWSALSSQPCTGKAAHVAGQFSRMRCMR</sequence>
<dbReference type="Proteomes" id="UP001374584">
    <property type="component" value="Unassembled WGS sequence"/>
</dbReference>